<accession>A0AC61QJV8</accession>
<evidence type="ECO:0000313" key="2">
    <source>
        <dbReference type="Proteomes" id="UP000294588"/>
    </source>
</evidence>
<reference evidence="1" key="1">
    <citation type="submission" date="2019-03" db="EMBL/GenBank/DDBJ databases">
        <title>Candidatus Syntrophosphaera thermopropionivorans: a novel player in syntrophic propionate oxidation during anaerobic digestion.</title>
        <authorList>
            <person name="Dyksma S."/>
        </authorList>
    </citation>
    <scope>NUCLEOTIDE SEQUENCE</scope>
    <source>
        <strain evidence="1">W5</strain>
    </source>
</reference>
<keyword evidence="2" id="KW-1185">Reference proteome</keyword>
<keyword evidence="1" id="KW-0067">ATP-binding</keyword>
<sequence length="455" mass="53013">MEFVDREEELCLIKEELSKKESQLIVVYGRRRVGKSALLQKLKPANCIYYLADINTSDIQRNFFAVQVAKLIPGFNNVLYPDWYTFFEQANRQLSKKATIIIDEFPNLVKSAPELPSVLQKIIDLKQNLNFHLIICGSLQQMMYSTFLEKSSPLFGRANRIIKLQPLKCKWLKQILNLTSIQAIEEYSVWGGIPRYWEVRTEYNSLFEAIREAILNPYGILYEEPLRLFMDDLSGAVQPISIASLIGLGCNKLSEIAGRLNKPATSLSRSLQVLIDAGYVKRELCWGENFKNNKKTLYRLEDPLIRFFFTFVVPNQSILNSRLIDVVEKEIKKRWQVYVSETWEELCRQSVINLNVKNIQFLPAQRWWQQSKTNKPIEIDIITESVDGQNLLIGEAKWGKNIKPDMLLRELDQKITYLNLQKKYQNIYRLIMLPELEFEVKENVIYAGADFVCQN</sequence>
<keyword evidence="1" id="KW-0547">Nucleotide-binding</keyword>
<comment type="caution">
    <text evidence="1">The sequence shown here is derived from an EMBL/GenBank/DDBJ whole genome shotgun (WGS) entry which is preliminary data.</text>
</comment>
<organism evidence="1 2">
    <name type="scientific">Candidatus Syntrophosphaera thermopropionivorans</name>
    <dbReference type="NCBI Taxonomy" id="2593015"/>
    <lineage>
        <taxon>Bacteria</taxon>
        <taxon>Pseudomonadati</taxon>
        <taxon>Candidatus Cloacimonadota</taxon>
        <taxon>Candidatus Cloacimonadia</taxon>
        <taxon>Candidatus Cloacimonadales</taxon>
        <taxon>Candidatus Cloacimonadaceae</taxon>
        <taxon>Candidatus Syntrophosphaera</taxon>
    </lineage>
</organism>
<evidence type="ECO:0000313" key="1">
    <source>
        <dbReference type="EMBL" id="TDF73554.1"/>
    </source>
</evidence>
<name>A0AC61QJV8_9BACT</name>
<gene>
    <name evidence="1" type="ORF">E0946_03095</name>
</gene>
<dbReference type="Proteomes" id="UP000294588">
    <property type="component" value="Unassembled WGS sequence"/>
</dbReference>
<proteinExistence type="predicted"/>
<dbReference type="EMBL" id="SMOG01000005">
    <property type="protein sequence ID" value="TDF73554.1"/>
    <property type="molecule type" value="Genomic_DNA"/>
</dbReference>
<protein>
    <submittedName>
        <fullName evidence="1">ATP-binding protein</fullName>
    </submittedName>
</protein>